<evidence type="ECO:0008006" key="3">
    <source>
        <dbReference type="Google" id="ProtNLM"/>
    </source>
</evidence>
<accession>A0A1W6YG60</accession>
<evidence type="ECO:0000313" key="1">
    <source>
        <dbReference type="EMBL" id="ARP80012.1"/>
    </source>
</evidence>
<proteinExistence type="predicted"/>
<dbReference type="STRING" id="1416806.CAL12_03685"/>
<reference evidence="1 2" key="1">
    <citation type="submission" date="2017-05" db="EMBL/GenBank/DDBJ databases">
        <title>Complete and WGS of Bordetella genogroups.</title>
        <authorList>
            <person name="Spilker T."/>
            <person name="LiPuma J."/>
        </authorList>
    </citation>
    <scope>NUCLEOTIDE SEQUENCE [LARGE SCALE GENOMIC DNA]</scope>
    <source>
        <strain evidence="1 2">AU19157</strain>
    </source>
</reference>
<sequence>MTGTAIARPRRVGLIVPSVNAVIEPDYARLGLPGLTFHATRVMLRETTPEGLRAMNAGVAQAAELIASVTPDVVAYACTSGSFIDGEAALARQLESLEAIAGCPVVATSRCIVESLRALDIRGVALATPYLDSVNDAERAFLQSHGFDVVGVEGLGLSGKAIREVAPDAVAELIRRADRPAAQAVFVSCTDFRALEVAGRMEAELGKPVLTSNQVTLWGILKSLKLRLPVAGHGALLA</sequence>
<dbReference type="Proteomes" id="UP000194151">
    <property type="component" value="Chromosome"/>
</dbReference>
<keyword evidence="2" id="KW-1185">Reference proteome</keyword>
<dbReference type="Gene3D" id="3.40.50.12500">
    <property type="match status" value="1"/>
</dbReference>
<dbReference type="KEGG" id="bgv:CAL12_03685"/>
<evidence type="ECO:0000313" key="2">
    <source>
        <dbReference type="Proteomes" id="UP000194151"/>
    </source>
</evidence>
<dbReference type="Pfam" id="PF17645">
    <property type="entry name" value="Amdase"/>
    <property type="match status" value="1"/>
</dbReference>
<dbReference type="PANTHER" id="PTHR40267">
    <property type="entry name" value="BLR3294 PROTEIN"/>
    <property type="match status" value="1"/>
</dbReference>
<dbReference type="PANTHER" id="PTHR40267:SF1">
    <property type="entry name" value="BLR3294 PROTEIN"/>
    <property type="match status" value="1"/>
</dbReference>
<dbReference type="InterPro" id="IPR026286">
    <property type="entry name" value="MaiA/AMDase"/>
</dbReference>
<dbReference type="AlphaFoldDB" id="A0A1W6YG60"/>
<name>A0A1W6YG60_9BORD</name>
<dbReference type="PIRSF" id="PIRSF015736">
    <property type="entry name" value="MI"/>
    <property type="match status" value="1"/>
</dbReference>
<dbReference type="InterPro" id="IPR053714">
    <property type="entry name" value="Iso_Racemase_Enz_sf"/>
</dbReference>
<organism evidence="1 2">
    <name type="scientific">Bordetella genomosp. 8</name>
    <dbReference type="NCBI Taxonomy" id="1416806"/>
    <lineage>
        <taxon>Bacteria</taxon>
        <taxon>Pseudomonadati</taxon>
        <taxon>Pseudomonadota</taxon>
        <taxon>Betaproteobacteria</taxon>
        <taxon>Burkholderiales</taxon>
        <taxon>Alcaligenaceae</taxon>
        <taxon>Bordetella</taxon>
    </lineage>
</organism>
<dbReference type="EMBL" id="CP021108">
    <property type="protein sequence ID" value="ARP80012.1"/>
    <property type="molecule type" value="Genomic_DNA"/>
</dbReference>
<gene>
    <name evidence="1" type="ORF">CAL12_03685</name>
</gene>
<protein>
    <recommendedName>
        <fullName evidence="3">Arylmalonate decarboxylase</fullName>
    </recommendedName>
</protein>